<protein>
    <submittedName>
        <fullName evidence="1">Uncharacterized protein</fullName>
    </submittedName>
</protein>
<name>X6N222_RETFI</name>
<comment type="caution">
    <text evidence="1">The sequence shown here is derived from an EMBL/GenBank/DDBJ whole genome shotgun (WGS) entry which is preliminary data.</text>
</comment>
<sequence>MECYLDLIPIEENFARIYHNRSIDSIRWHNDHQLEVFQQLCQKTEQQRRREKFYLQKKLETFVRMFPLDHQGLCTEKECFEPVLENSEMHLRMKFMDQTVVQPRNLVIKDVVDKERLKEIRQTNKTLRKDAKKQKTLQEQRRRVLLKSGQIHTDFSILFVVPPCWRPYDFRFVTMAGEKLVANLDIYLFF</sequence>
<evidence type="ECO:0000313" key="2">
    <source>
        <dbReference type="Proteomes" id="UP000023152"/>
    </source>
</evidence>
<organism evidence="1 2">
    <name type="scientific">Reticulomyxa filosa</name>
    <dbReference type="NCBI Taxonomy" id="46433"/>
    <lineage>
        <taxon>Eukaryota</taxon>
        <taxon>Sar</taxon>
        <taxon>Rhizaria</taxon>
        <taxon>Retaria</taxon>
        <taxon>Foraminifera</taxon>
        <taxon>Monothalamids</taxon>
        <taxon>Reticulomyxidae</taxon>
        <taxon>Reticulomyxa</taxon>
    </lineage>
</organism>
<accession>X6N222</accession>
<keyword evidence="2" id="KW-1185">Reference proteome</keyword>
<evidence type="ECO:0000313" key="1">
    <source>
        <dbReference type="EMBL" id="ETO19347.1"/>
    </source>
</evidence>
<reference evidence="1 2" key="1">
    <citation type="journal article" date="2013" name="Curr. Biol.">
        <title>The Genome of the Foraminiferan Reticulomyxa filosa.</title>
        <authorList>
            <person name="Glockner G."/>
            <person name="Hulsmann N."/>
            <person name="Schleicher M."/>
            <person name="Noegel A.A."/>
            <person name="Eichinger L."/>
            <person name="Gallinger C."/>
            <person name="Pawlowski J."/>
            <person name="Sierra R."/>
            <person name="Euteneuer U."/>
            <person name="Pillet L."/>
            <person name="Moustafa A."/>
            <person name="Platzer M."/>
            <person name="Groth M."/>
            <person name="Szafranski K."/>
            <person name="Schliwa M."/>
        </authorList>
    </citation>
    <scope>NUCLEOTIDE SEQUENCE [LARGE SCALE GENOMIC DNA]</scope>
</reference>
<proteinExistence type="predicted"/>
<dbReference type="AlphaFoldDB" id="X6N222"/>
<dbReference type="Proteomes" id="UP000023152">
    <property type="component" value="Unassembled WGS sequence"/>
</dbReference>
<gene>
    <name evidence="1" type="ORF">RFI_17883</name>
</gene>
<dbReference type="EMBL" id="ASPP01013764">
    <property type="protein sequence ID" value="ETO19347.1"/>
    <property type="molecule type" value="Genomic_DNA"/>
</dbReference>